<dbReference type="Proteomes" id="UP000494040">
    <property type="component" value="Unassembled WGS sequence"/>
</dbReference>
<dbReference type="OrthoDB" id="6617489at2759"/>
<name>A0A8I6REL0_CIMLE</name>
<feature type="chain" id="PRO_5035195663" evidence="1">
    <location>
        <begin position="16"/>
        <end position="207"/>
    </location>
</feature>
<dbReference type="OMA" id="MRDYSET"/>
<organism evidence="2 3">
    <name type="scientific">Cimex lectularius</name>
    <name type="common">Bed bug</name>
    <name type="synonym">Acanthia lectularia</name>
    <dbReference type="NCBI Taxonomy" id="79782"/>
    <lineage>
        <taxon>Eukaryota</taxon>
        <taxon>Metazoa</taxon>
        <taxon>Ecdysozoa</taxon>
        <taxon>Arthropoda</taxon>
        <taxon>Hexapoda</taxon>
        <taxon>Insecta</taxon>
        <taxon>Pterygota</taxon>
        <taxon>Neoptera</taxon>
        <taxon>Paraneoptera</taxon>
        <taxon>Hemiptera</taxon>
        <taxon>Heteroptera</taxon>
        <taxon>Panheteroptera</taxon>
        <taxon>Cimicomorpha</taxon>
        <taxon>Cimicidae</taxon>
        <taxon>Cimex</taxon>
    </lineage>
</organism>
<evidence type="ECO:0000313" key="3">
    <source>
        <dbReference type="Proteomes" id="UP000494040"/>
    </source>
</evidence>
<dbReference type="EnsemblMetazoa" id="XM_014386864.2">
    <property type="protein sequence ID" value="XP_014242350.1"/>
    <property type="gene ID" value="LOC106662642"/>
</dbReference>
<proteinExistence type="predicted"/>
<dbReference type="RefSeq" id="XP_014242350.1">
    <property type="nucleotide sequence ID" value="XM_014386864.2"/>
</dbReference>
<dbReference type="KEGG" id="clec:106662642"/>
<dbReference type="AlphaFoldDB" id="A0A8I6REL0"/>
<sequence length="207" mass="24145">MYRLIICTFFAFVFSEIREEDNEVINSMVEKIAMRDYSETVNLNQFLIELKKMEFSDFKTLKSMEGSTWLKDYSEDGNNVDYMNLTLRLEKMMVKVNEVLVGPTKLSASFDIGENEMKVRAMTKGYINPGECKIKFEDFEVVKLNKVIMHSDVPEYEGLDVSNFFQDLALPLINRIVKSRWFDQYMEKMAVCFCSIAEASVDKMQDP</sequence>
<evidence type="ECO:0000313" key="2">
    <source>
        <dbReference type="EnsemblMetazoa" id="XP_014242350.1"/>
    </source>
</evidence>
<accession>A0A8I6REL0</accession>
<evidence type="ECO:0000256" key="1">
    <source>
        <dbReference type="SAM" id="SignalP"/>
    </source>
</evidence>
<keyword evidence="3" id="KW-1185">Reference proteome</keyword>
<reference evidence="2" key="1">
    <citation type="submission" date="2022-01" db="UniProtKB">
        <authorList>
            <consortium name="EnsemblMetazoa"/>
        </authorList>
    </citation>
    <scope>IDENTIFICATION</scope>
</reference>
<keyword evidence="1" id="KW-0732">Signal</keyword>
<feature type="signal peptide" evidence="1">
    <location>
        <begin position="1"/>
        <end position="15"/>
    </location>
</feature>
<dbReference type="GeneID" id="106662642"/>
<protein>
    <submittedName>
        <fullName evidence="2">Uncharacterized protein</fullName>
    </submittedName>
</protein>